<dbReference type="AlphaFoldDB" id="A0A679I4G7"/>
<dbReference type="NCBIfam" id="TIGR02683">
    <property type="entry name" value="upstrm_HI1419"/>
    <property type="match status" value="1"/>
</dbReference>
<gene>
    <name evidence="1" type="ORF">ICHIAU1_16870</name>
</gene>
<dbReference type="PANTHER" id="PTHR41791">
    <property type="entry name" value="SSL7039 PROTEIN"/>
    <property type="match status" value="1"/>
</dbReference>
<organism evidence="1 2">
    <name type="scientific">Fluviibacter phosphoraccumulans</name>
    <dbReference type="NCBI Taxonomy" id="1751046"/>
    <lineage>
        <taxon>Bacteria</taxon>
        <taxon>Pseudomonadati</taxon>
        <taxon>Pseudomonadota</taxon>
        <taxon>Betaproteobacteria</taxon>
        <taxon>Rhodocyclales</taxon>
        <taxon>Fluviibacteraceae</taxon>
        <taxon>Fluviibacter</taxon>
    </lineage>
</organism>
<reference evidence="2" key="1">
    <citation type="submission" date="2020-01" db="EMBL/GenBank/DDBJ databases">
        <title>Phosphoaccumulans saitamaens gen. nov., sp. nov., a polyphosphate accumulating bacterium isolated from surface river water.</title>
        <authorList>
            <person name="Watanabe K."/>
            <person name="Suda W."/>
        </authorList>
    </citation>
    <scope>NUCLEOTIDE SEQUENCE [LARGE SCALE GENOMIC DNA]</scope>
    <source>
        <strain evidence="2">ICHIAU1</strain>
    </source>
</reference>
<accession>A0A679I4G7</accession>
<dbReference type="PANTHER" id="PTHR41791:SF1">
    <property type="entry name" value="SSL7039 PROTEIN"/>
    <property type="match status" value="1"/>
</dbReference>
<dbReference type="PIRSF" id="PIRSF028744">
    <property type="entry name" value="Addict_mod_HI1419"/>
    <property type="match status" value="1"/>
</dbReference>
<sequence length="100" mass="11535">MKIIYTTKIFDSWYQKLKDREAARFIQVRIDRAEDGNFGDCKPIGEGVSEMRLHVGPGYRLYFMQQGLEIVILLAGGNKSSQSRDIEIALQIAREIRENK</sequence>
<name>A0A679I4G7_9RHOO</name>
<dbReference type="RefSeq" id="WP_162049885.1">
    <property type="nucleotide sequence ID" value="NZ_AP019011.1"/>
</dbReference>
<dbReference type="InterPro" id="IPR014056">
    <property type="entry name" value="TypeIITA-like_toxin_pred"/>
</dbReference>
<evidence type="ECO:0000313" key="2">
    <source>
        <dbReference type="Proteomes" id="UP000463961"/>
    </source>
</evidence>
<protein>
    <submittedName>
        <fullName evidence="1">Uncharacterized protein</fullName>
    </submittedName>
</protein>
<dbReference type="Proteomes" id="UP000463961">
    <property type="component" value="Chromosome"/>
</dbReference>
<proteinExistence type="predicted"/>
<evidence type="ECO:0000313" key="1">
    <source>
        <dbReference type="EMBL" id="BBU69404.1"/>
    </source>
</evidence>
<keyword evidence="2" id="KW-1185">Reference proteome</keyword>
<dbReference type="OrthoDB" id="9800258at2"/>
<dbReference type="EMBL" id="AP022345">
    <property type="protein sequence ID" value="BBU69404.1"/>
    <property type="molecule type" value="Genomic_DNA"/>
</dbReference>